<evidence type="ECO:0000256" key="8">
    <source>
        <dbReference type="ARBA" id="ARBA00023054"/>
    </source>
</evidence>
<dbReference type="Gene3D" id="3.30.40.10">
    <property type="entry name" value="Zinc/RING finger domain, C3HC4 (zinc finger)"/>
    <property type="match status" value="1"/>
</dbReference>
<feature type="region of interest" description="Disordered" evidence="13">
    <location>
        <begin position="307"/>
        <end position="337"/>
    </location>
</feature>
<evidence type="ECO:0000256" key="9">
    <source>
        <dbReference type="ARBA" id="ARBA00023163"/>
    </source>
</evidence>
<dbReference type="FunFam" id="3.30.70.330:FF:000257">
    <property type="entry name" value="CCR4-NOT core complex subunit Not4"/>
    <property type="match status" value="1"/>
</dbReference>
<evidence type="ECO:0000256" key="12">
    <source>
        <dbReference type="PROSITE-ProRule" id="PRU00723"/>
    </source>
</evidence>
<feature type="region of interest" description="Disordered" evidence="13">
    <location>
        <begin position="259"/>
        <end position="289"/>
    </location>
</feature>
<dbReference type="VEuPathDB" id="FungiDB:B1J91_J03102g"/>
<keyword evidence="5 12" id="KW-0862">Zinc</keyword>
<comment type="caution">
    <text evidence="17">The sequence shown here is derived from an EMBL/GenBank/DDBJ whole genome shotgun (WGS) entry which is preliminary data.</text>
</comment>
<feature type="compositionally biased region" description="Polar residues" evidence="13">
    <location>
        <begin position="270"/>
        <end position="284"/>
    </location>
</feature>
<evidence type="ECO:0000313" key="18">
    <source>
        <dbReference type="Proteomes" id="UP000054886"/>
    </source>
</evidence>
<organism evidence="17 18">
    <name type="scientific">Candida glabrata</name>
    <name type="common">Yeast</name>
    <name type="synonym">Torulopsis glabrata</name>
    <dbReference type="NCBI Taxonomy" id="5478"/>
    <lineage>
        <taxon>Eukaryota</taxon>
        <taxon>Fungi</taxon>
        <taxon>Dikarya</taxon>
        <taxon>Ascomycota</taxon>
        <taxon>Saccharomycotina</taxon>
        <taxon>Saccharomycetes</taxon>
        <taxon>Saccharomycetales</taxon>
        <taxon>Saccharomycetaceae</taxon>
        <taxon>Nakaseomyces</taxon>
    </lineage>
</organism>
<dbReference type="CDD" id="cd12438">
    <property type="entry name" value="RRM_CNOT4"/>
    <property type="match status" value="1"/>
</dbReference>
<feature type="compositionally biased region" description="Low complexity" evidence="13">
    <location>
        <begin position="307"/>
        <end position="322"/>
    </location>
</feature>
<dbReference type="FunFam" id="3.30.40.10:FF:000006">
    <property type="entry name" value="CCR4-NOT transcription complex subunit 4"/>
    <property type="match status" value="1"/>
</dbReference>
<dbReference type="GO" id="GO:0010498">
    <property type="term" value="P:proteasomal protein catabolic process"/>
    <property type="evidence" value="ECO:0007669"/>
    <property type="project" value="EnsemblFungi"/>
</dbReference>
<dbReference type="SMART" id="SM00361">
    <property type="entry name" value="RRM_1"/>
    <property type="match status" value="1"/>
</dbReference>
<dbReference type="GO" id="GO:0005634">
    <property type="term" value="C:nucleus"/>
    <property type="evidence" value="ECO:0007669"/>
    <property type="project" value="UniProtKB-SubCell"/>
</dbReference>
<evidence type="ECO:0000256" key="1">
    <source>
        <dbReference type="ARBA" id="ARBA00004123"/>
    </source>
</evidence>
<dbReference type="GO" id="GO:0032968">
    <property type="term" value="P:positive regulation of transcription elongation by RNA polymerase II"/>
    <property type="evidence" value="ECO:0007669"/>
    <property type="project" value="EnsemblFungi"/>
</dbReference>
<dbReference type="InterPro" id="IPR039780">
    <property type="entry name" value="Mot2"/>
</dbReference>
<dbReference type="GO" id="GO:0022626">
    <property type="term" value="C:cytosolic ribosome"/>
    <property type="evidence" value="ECO:0007669"/>
    <property type="project" value="EnsemblFungi"/>
</dbReference>
<feature type="compositionally biased region" description="Polar residues" evidence="13">
    <location>
        <begin position="352"/>
        <end position="361"/>
    </location>
</feature>
<evidence type="ECO:0000256" key="3">
    <source>
        <dbReference type="ARBA" id="ARBA00022723"/>
    </source>
</evidence>
<dbReference type="InterPro" id="IPR001841">
    <property type="entry name" value="Znf_RING"/>
</dbReference>
<dbReference type="Pfam" id="PF14570">
    <property type="entry name" value="zf-RING_4"/>
    <property type="match status" value="1"/>
</dbReference>
<evidence type="ECO:0000259" key="15">
    <source>
        <dbReference type="PROSITE" id="PS50102"/>
    </source>
</evidence>
<dbReference type="PANTHER" id="PTHR12603">
    <property type="entry name" value="CCR4-NOT TRANSCRIPTION COMPLEX RELATED"/>
    <property type="match status" value="1"/>
</dbReference>
<accession>A0A0W0C941</accession>
<dbReference type="AlphaFoldDB" id="A0A0W0C941"/>
<dbReference type="Gene3D" id="3.30.70.330">
    <property type="match status" value="1"/>
</dbReference>
<dbReference type="InterPro" id="IPR000504">
    <property type="entry name" value="RRM_dom"/>
</dbReference>
<dbReference type="GO" id="GO:0003723">
    <property type="term" value="F:RNA binding"/>
    <property type="evidence" value="ECO:0007669"/>
    <property type="project" value="UniProtKB-UniRule"/>
</dbReference>
<dbReference type="InterPro" id="IPR013083">
    <property type="entry name" value="Znf_RING/FYVE/PHD"/>
</dbReference>
<keyword evidence="2" id="KW-0678">Repressor</keyword>
<feature type="compositionally biased region" description="Low complexity" evidence="13">
    <location>
        <begin position="362"/>
        <end position="373"/>
    </location>
</feature>
<keyword evidence="6 11" id="KW-0694">RNA-binding</keyword>
<dbReference type="GO" id="GO:0008270">
    <property type="term" value="F:zinc ion binding"/>
    <property type="evidence" value="ECO:0007669"/>
    <property type="project" value="UniProtKB-KW"/>
</dbReference>
<dbReference type="VEuPathDB" id="FungiDB:CAGL0J03102g"/>
<evidence type="ECO:0000256" key="10">
    <source>
        <dbReference type="ARBA" id="ARBA00023242"/>
    </source>
</evidence>
<evidence type="ECO:0000259" key="16">
    <source>
        <dbReference type="PROSITE" id="PS50103"/>
    </source>
</evidence>
<evidence type="ECO:0000259" key="14">
    <source>
        <dbReference type="PROSITE" id="PS50089"/>
    </source>
</evidence>
<dbReference type="GO" id="GO:0000209">
    <property type="term" value="P:protein polyubiquitination"/>
    <property type="evidence" value="ECO:0007669"/>
    <property type="project" value="EnsemblFungi"/>
</dbReference>
<evidence type="ECO:0000256" key="13">
    <source>
        <dbReference type="SAM" id="MobiDB-lite"/>
    </source>
</evidence>
<dbReference type="GO" id="GO:0061630">
    <property type="term" value="F:ubiquitin protein ligase activity"/>
    <property type="evidence" value="ECO:0007669"/>
    <property type="project" value="EnsemblFungi"/>
</dbReference>
<protein>
    <submittedName>
        <fullName evidence="17">General negative regulator of transcription subunit 4</fullName>
    </submittedName>
</protein>
<dbReference type="SUPFAM" id="SSF57850">
    <property type="entry name" value="RING/U-box"/>
    <property type="match status" value="1"/>
</dbReference>
<evidence type="ECO:0000256" key="4">
    <source>
        <dbReference type="ARBA" id="ARBA00022771"/>
    </source>
</evidence>
<comment type="subcellular location">
    <subcellularLocation>
        <location evidence="1">Nucleus</location>
    </subcellularLocation>
</comment>
<dbReference type="GO" id="GO:0070966">
    <property type="term" value="P:nuclear-transcribed mRNA catabolic process, no-go decay"/>
    <property type="evidence" value="ECO:0007669"/>
    <property type="project" value="EnsemblFungi"/>
</dbReference>
<sequence length="620" mass="68262">MINPHVQENLQAIQNTLSNYDTSFLSEDEEDYCPLCIEPMDITDKNFFPCPCGYQICQFCYNNIRQNPELNGRCPACRRKFDDESVRYVVLTPEELKMERAKLARKEKERKQREKEKKEYEHNNRKHLAGTRVIQKNLVYVIGVNPPVPPEEVAATLKSDKYFGQYGKINKIVVNRKAPHGGSNNDHYHHHAPGYGVYITFSSKDDAARCIAQVDGTYMDGRLIKAAYGTTKYCSSYLKGMVCPNPNCMFLHEPGEEVDASNKRELSKPQLHTQNSMNSGSFRNGSEFGSAAASPLPLKAHLNSATSSVAANNDSSASTPVLTPAPAPPSTSNPWGISQTASAIANINLSKPNSSINLPTLNDNVTQDNDNNNEVPSKPKPVSNTNTSSSKKKNSSKEYVDPYDALNGCITFMNERFKSLSNYQNKTFSLRSDAIDQETLKSYPPLFTASNIKISETSDNILTQKLVEILAIKPTDYSQSVIQFLQNVSASQPELINLPSVQSFTSANNAQATQTPINNPINPNLAQLGNGGVMGPGTPGPQNVMLQAMQPPQQMQAQPPQQMQQMPMNMGGNANGMFVSPQELAQKQAQPQMAQMQSNNVGSNDLLNQLISGKRLAAAN</sequence>
<dbReference type="PANTHER" id="PTHR12603:SF0">
    <property type="entry name" value="CCR4-NOT TRANSCRIPTION COMPLEX SUBUNIT 4"/>
    <property type="match status" value="1"/>
</dbReference>
<evidence type="ECO:0000256" key="11">
    <source>
        <dbReference type="PROSITE-ProRule" id="PRU00176"/>
    </source>
</evidence>
<keyword evidence="4 12" id="KW-0863">Zinc-finger</keyword>
<dbReference type="PROSITE" id="PS50102">
    <property type="entry name" value="RRM"/>
    <property type="match status" value="1"/>
</dbReference>
<dbReference type="Proteomes" id="UP000054886">
    <property type="component" value="Unassembled WGS sequence"/>
</dbReference>
<dbReference type="InterPro" id="IPR034261">
    <property type="entry name" value="CNOT4_RRM"/>
</dbReference>
<keyword evidence="3 12" id="KW-0479">Metal-binding</keyword>
<dbReference type="PROSITE" id="PS50089">
    <property type="entry name" value="ZF_RING_2"/>
    <property type="match status" value="1"/>
</dbReference>
<evidence type="ECO:0000256" key="2">
    <source>
        <dbReference type="ARBA" id="ARBA00022491"/>
    </source>
</evidence>
<dbReference type="InterPro" id="IPR003954">
    <property type="entry name" value="RRM_euk-type"/>
</dbReference>
<feature type="domain" description="RRM" evidence="15">
    <location>
        <begin position="137"/>
        <end position="231"/>
    </location>
</feature>
<dbReference type="GO" id="GO:0030015">
    <property type="term" value="C:CCR4-NOT core complex"/>
    <property type="evidence" value="ECO:0007669"/>
    <property type="project" value="EnsemblFungi"/>
</dbReference>
<feature type="region of interest" description="Disordered" evidence="13">
    <location>
        <begin position="102"/>
        <end position="123"/>
    </location>
</feature>
<dbReference type="PROSITE" id="PS50103">
    <property type="entry name" value="ZF_C3H1"/>
    <property type="match status" value="1"/>
</dbReference>
<keyword evidence="9" id="KW-0804">Transcription</keyword>
<dbReference type="InterPro" id="IPR012677">
    <property type="entry name" value="Nucleotide-bd_a/b_plait_sf"/>
</dbReference>
<reference evidence="17 18" key="1">
    <citation type="submission" date="2015-10" db="EMBL/GenBank/DDBJ databases">
        <title>Draft genomes sequences of Candida glabrata isolates 1A, 1B, 2A, 2B, 3A and 3B.</title>
        <authorList>
            <person name="Haavelsrud O.E."/>
            <person name="Gaustad P."/>
        </authorList>
    </citation>
    <scope>NUCLEOTIDE SEQUENCE [LARGE SCALE GENOMIC DNA]</scope>
    <source>
        <strain evidence="17">910700640</strain>
    </source>
</reference>
<feature type="region of interest" description="Disordered" evidence="13">
    <location>
        <begin position="352"/>
        <end position="397"/>
    </location>
</feature>
<evidence type="ECO:0000256" key="5">
    <source>
        <dbReference type="ARBA" id="ARBA00022833"/>
    </source>
</evidence>
<dbReference type="EMBL" id="LLZZ01000178">
    <property type="protein sequence ID" value="KTA95911.1"/>
    <property type="molecule type" value="Genomic_DNA"/>
</dbReference>
<evidence type="ECO:0000313" key="17">
    <source>
        <dbReference type="EMBL" id="KTA95911.1"/>
    </source>
</evidence>
<name>A0A0W0C941_CANGB</name>
<gene>
    <name evidence="17" type="ORF">AO440_002915</name>
</gene>
<dbReference type="InterPro" id="IPR000571">
    <property type="entry name" value="Znf_CCCH"/>
</dbReference>
<evidence type="ECO:0000256" key="7">
    <source>
        <dbReference type="ARBA" id="ARBA00023015"/>
    </source>
</evidence>
<dbReference type="SUPFAM" id="SSF54928">
    <property type="entry name" value="RNA-binding domain, RBD"/>
    <property type="match status" value="1"/>
</dbReference>
<dbReference type="InterPro" id="IPR035979">
    <property type="entry name" value="RBD_domain_sf"/>
</dbReference>
<dbReference type="GO" id="GO:0006513">
    <property type="term" value="P:protein monoubiquitination"/>
    <property type="evidence" value="ECO:0007669"/>
    <property type="project" value="EnsemblFungi"/>
</dbReference>
<keyword evidence="10" id="KW-0539">Nucleus</keyword>
<evidence type="ECO:0000256" key="6">
    <source>
        <dbReference type="ARBA" id="ARBA00022884"/>
    </source>
</evidence>
<keyword evidence="8" id="KW-0175">Coiled coil</keyword>
<dbReference type="GO" id="GO:0031087">
    <property type="term" value="P:deadenylation-independent decapping of nuclear-transcribed mRNA"/>
    <property type="evidence" value="ECO:0007669"/>
    <property type="project" value="EnsemblFungi"/>
</dbReference>
<feature type="domain" description="RING-type" evidence="14">
    <location>
        <begin position="33"/>
        <end position="78"/>
    </location>
</feature>
<dbReference type="VEuPathDB" id="FungiDB:GVI51_J02915"/>
<feature type="zinc finger region" description="C3H1-type" evidence="12">
    <location>
        <begin position="228"/>
        <end position="255"/>
    </location>
</feature>
<dbReference type="InterPro" id="IPR039515">
    <property type="entry name" value="NOT4_mRING-HC-C4C4"/>
</dbReference>
<proteinExistence type="predicted"/>
<dbReference type="CDD" id="cd16618">
    <property type="entry name" value="mRING-HC-C4C4_CNOT4"/>
    <property type="match status" value="1"/>
</dbReference>
<dbReference type="VEuPathDB" id="FungiDB:GWK60_J02893"/>
<keyword evidence="7" id="KW-0805">Transcription regulation</keyword>
<feature type="domain" description="C3H1-type" evidence="16">
    <location>
        <begin position="228"/>
        <end position="255"/>
    </location>
</feature>